<gene>
    <name evidence="7" type="ORF">GCM10010439_65860</name>
</gene>
<sequence>MNARLPAVRFLYREGLVRRGPRRGADLGSLRLVTMAAPPALEITGLVKRYGPATAVDGLSFTAAQGAVTALLGPNGAGKTSTIEICEGFRAFDAGTVRVLGLDPRDRALKPRIGVMPQTGGVPGTARAGEFLRLMAAFHRDPLDPAALMDRLGLTPHARTPYRRLSGGQQQRLSLAAALVGRPELVFLDEPTAGLDPQARHATWELVGDLRAAGVSVLLTTHFMDEAEQLADHVVIVDHGRVVADGSPADLTGAERQLRFRARTSLNLDELLSALPDGSAAKESPAGHYLIEGDVRPELLATVTAWCAAHGVMAEDLRIERRTLEDVFLELTGRELRA</sequence>
<evidence type="ECO:0000313" key="7">
    <source>
        <dbReference type="EMBL" id="GAA2737109.1"/>
    </source>
</evidence>
<dbReference type="SMART" id="SM00382">
    <property type="entry name" value="AAA"/>
    <property type="match status" value="1"/>
</dbReference>
<proteinExistence type="predicted"/>
<comment type="caution">
    <text evidence="7">The sequence shown here is derived from an EMBL/GenBank/DDBJ whole genome shotgun (WGS) entry which is preliminary data.</text>
</comment>
<dbReference type="Proteomes" id="UP001501842">
    <property type="component" value="Unassembled WGS sequence"/>
</dbReference>
<evidence type="ECO:0000256" key="2">
    <source>
        <dbReference type="ARBA" id="ARBA00022448"/>
    </source>
</evidence>
<dbReference type="Gene3D" id="3.40.50.300">
    <property type="entry name" value="P-loop containing nucleotide triphosphate hydrolases"/>
    <property type="match status" value="1"/>
</dbReference>
<dbReference type="PROSITE" id="PS50893">
    <property type="entry name" value="ABC_TRANSPORTER_2"/>
    <property type="match status" value="1"/>
</dbReference>
<dbReference type="InterPro" id="IPR003439">
    <property type="entry name" value="ABC_transporter-like_ATP-bd"/>
</dbReference>
<dbReference type="SUPFAM" id="SSF52540">
    <property type="entry name" value="P-loop containing nucleoside triphosphate hydrolases"/>
    <property type="match status" value="1"/>
</dbReference>
<evidence type="ECO:0000256" key="3">
    <source>
        <dbReference type="ARBA" id="ARBA00022741"/>
    </source>
</evidence>
<organism evidence="7 8">
    <name type="scientific">Actinocorallia aurantiaca</name>
    <dbReference type="NCBI Taxonomy" id="46204"/>
    <lineage>
        <taxon>Bacteria</taxon>
        <taxon>Bacillati</taxon>
        <taxon>Actinomycetota</taxon>
        <taxon>Actinomycetes</taxon>
        <taxon>Streptosporangiales</taxon>
        <taxon>Thermomonosporaceae</taxon>
        <taxon>Actinocorallia</taxon>
    </lineage>
</organism>
<dbReference type="InterPro" id="IPR050763">
    <property type="entry name" value="ABC_transporter_ATP-binding"/>
</dbReference>
<keyword evidence="4 7" id="KW-0067">ATP-binding</keyword>
<dbReference type="PANTHER" id="PTHR42711:SF16">
    <property type="entry name" value="ABC TRANSPORTER ATP-BINDING PROTEIN"/>
    <property type="match status" value="1"/>
</dbReference>
<evidence type="ECO:0000256" key="5">
    <source>
        <dbReference type="ARBA" id="ARBA00023251"/>
    </source>
</evidence>
<dbReference type="CDD" id="cd03230">
    <property type="entry name" value="ABC_DR_subfamily_A"/>
    <property type="match status" value="1"/>
</dbReference>
<dbReference type="PANTHER" id="PTHR42711">
    <property type="entry name" value="ABC TRANSPORTER ATP-BINDING PROTEIN"/>
    <property type="match status" value="1"/>
</dbReference>
<dbReference type="Pfam" id="PF00005">
    <property type="entry name" value="ABC_tran"/>
    <property type="match status" value="1"/>
</dbReference>
<name>A0ABN3UQI8_9ACTN</name>
<keyword evidence="3" id="KW-0547">Nucleotide-binding</keyword>
<keyword evidence="8" id="KW-1185">Reference proteome</keyword>
<evidence type="ECO:0000256" key="4">
    <source>
        <dbReference type="ARBA" id="ARBA00022840"/>
    </source>
</evidence>
<accession>A0ABN3UQI8</accession>
<keyword evidence="2" id="KW-0813">Transport</keyword>
<dbReference type="PROSITE" id="PS00211">
    <property type="entry name" value="ABC_TRANSPORTER_1"/>
    <property type="match status" value="1"/>
</dbReference>
<feature type="domain" description="ABC transporter" evidence="6">
    <location>
        <begin position="41"/>
        <end position="264"/>
    </location>
</feature>
<keyword evidence="5" id="KW-0046">Antibiotic resistance</keyword>
<dbReference type="EMBL" id="BAAATZ010000034">
    <property type="protein sequence ID" value="GAA2737109.1"/>
    <property type="molecule type" value="Genomic_DNA"/>
</dbReference>
<comment type="subcellular location">
    <subcellularLocation>
        <location evidence="1">Cell membrane</location>
        <topology evidence="1">Peripheral membrane protein</topology>
    </subcellularLocation>
</comment>
<protein>
    <submittedName>
        <fullName evidence="7">ABC transporter ATP-binding protein</fullName>
    </submittedName>
</protein>
<evidence type="ECO:0000256" key="1">
    <source>
        <dbReference type="ARBA" id="ARBA00004202"/>
    </source>
</evidence>
<dbReference type="InterPro" id="IPR003593">
    <property type="entry name" value="AAA+_ATPase"/>
</dbReference>
<reference evidence="7 8" key="1">
    <citation type="journal article" date="2019" name="Int. J. Syst. Evol. Microbiol.">
        <title>The Global Catalogue of Microorganisms (GCM) 10K type strain sequencing project: providing services to taxonomists for standard genome sequencing and annotation.</title>
        <authorList>
            <consortium name="The Broad Institute Genomics Platform"/>
            <consortium name="The Broad Institute Genome Sequencing Center for Infectious Disease"/>
            <person name="Wu L."/>
            <person name="Ma J."/>
        </authorList>
    </citation>
    <scope>NUCLEOTIDE SEQUENCE [LARGE SCALE GENOMIC DNA]</scope>
    <source>
        <strain evidence="7 8">JCM 8201</strain>
    </source>
</reference>
<dbReference type="GO" id="GO:0005524">
    <property type="term" value="F:ATP binding"/>
    <property type="evidence" value="ECO:0007669"/>
    <property type="project" value="UniProtKB-KW"/>
</dbReference>
<dbReference type="InterPro" id="IPR027417">
    <property type="entry name" value="P-loop_NTPase"/>
</dbReference>
<evidence type="ECO:0000259" key="6">
    <source>
        <dbReference type="PROSITE" id="PS50893"/>
    </source>
</evidence>
<dbReference type="InterPro" id="IPR017871">
    <property type="entry name" value="ABC_transporter-like_CS"/>
</dbReference>
<evidence type="ECO:0000313" key="8">
    <source>
        <dbReference type="Proteomes" id="UP001501842"/>
    </source>
</evidence>